<protein>
    <recommendedName>
        <fullName evidence="3">Phenol degradation protein meta</fullName>
    </recommendedName>
</protein>
<comment type="caution">
    <text evidence="1">The sequence shown here is derived from an EMBL/GenBank/DDBJ whole genome shotgun (WGS) entry which is preliminary data.</text>
</comment>
<name>A0A317T641_9CHLB</name>
<dbReference type="RefSeq" id="WP_110023285.1">
    <property type="nucleotide sequence ID" value="NZ_PDNZ01000004.1"/>
</dbReference>
<keyword evidence="2" id="KW-1185">Reference proteome</keyword>
<gene>
    <name evidence="1" type="ORF">CR164_07405</name>
</gene>
<dbReference type="OrthoDB" id="191143at2"/>
<organism evidence="1 2">
    <name type="scientific">Prosthecochloris marina</name>
    <dbReference type="NCBI Taxonomy" id="2017681"/>
    <lineage>
        <taxon>Bacteria</taxon>
        <taxon>Pseudomonadati</taxon>
        <taxon>Chlorobiota</taxon>
        <taxon>Chlorobiia</taxon>
        <taxon>Chlorobiales</taxon>
        <taxon>Chlorobiaceae</taxon>
        <taxon>Prosthecochloris</taxon>
    </lineage>
</organism>
<dbReference type="InterPro" id="IPR025737">
    <property type="entry name" value="FApF"/>
</dbReference>
<evidence type="ECO:0008006" key="3">
    <source>
        <dbReference type="Google" id="ProtNLM"/>
    </source>
</evidence>
<dbReference type="AlphaFoldDB" id="A0A317T641"/>
<accession>A0A317T641</accession>
<proteinExistence type="predicted"/>
<dbReference type="Pfam" id="PF13557">
    <property type="entry name" value="Phenol_MetA_deg"/>
    <property type="match status" value="1"/>
</dbReference>
<dbReference type="EMBL" id="PDNZ01000004">
    <property type="protein sequence ID" value="PWW82152.1"/>
    <property type="molecule type" value="Genomic_DNA"/>
</dbReference>
<evidence type="ECO:0000313" key="1">
    <source>
        <dbReference type="EMBL" id="PWW82152.1"/>
    </source>
</evidence>
<reference evidence="2" key="1">
    <citation type="submission" date="2017-10" db="EMBL/GenBank/DDBJ databases">
        <authorList>
            <person name="Gaisin V.A."/>
            <person name="Rysina M.S."/>
            <person name="Grouzdev D.S."/>
        </authorList>
    </citation>
    <scope>NUCLEOTIDE SEQUENCE [LARGE SCALE GENOMIC DNA]</scope>
    <source>
        <strain evidence="2">V1</strain>
    </source>
</reference>
<dbReference type="Proteomes" id="UP000246278">
    <property type="component" value="Unassembled WGS sequence"/>
</dbReference>
<sequence>MKSIFPLCTRVRLLRHTMSVSIMKLCAVFLFAALSTLPLTSWAGEGGGSHYTPGTRGDFAMAMIGPKGWYLRNELIYLDGKIGPTTLGNTVFLEAEQQVWLNTAKLSYLSDSRVLGGRFGAVLSIPLVIDADLSGEVAKLFPSERKANRSGLADMSVTGILNWKEGNFNYNAGLSLYAPTGSYDADRILNLGRNYWTLNPFFAFTWMHPKRGHEVSLTTGYMVNSENEDTDYQSGSEFHVDFHLAQHFSSKFAIGVDGYYYKQLTDDEGPLLDQANALLVSLGKDSLGGFKGEAFGLGPAVKYTFTVGEKDITVIAKWLHDLDATNRFETDIAMCAIAFKF</sequence>
<evidence type="ECO:0000313" key="2">
    <source>
        <dbReference type="Proteomes" id="UP000246278"/>
    </source>
</evidence>